<comment type="caution">
    <text evidence="2">The sequence shown here is derived from an EMBL/GenBank/DDBJ whole genome shotgun (WGS) entry which is preliminary data.</text>
</comment>
<protein>
    <submittedName>
        <fullName evidence="2">Uncharacterized protein</fullName>
    </submittedName>
</protein>
<name>A0A9W8U6D1_9HYPO</name>
<feature type="compositionally biased region" description="Polar residues" evidence="1">
    <location>
        <begin position="328"/>
        <end position="345"/>
    </location>
</feature>
<evidence type="ECO:0000313" key="3">
    <source>
        <dbReference type="Proteomes" id="UP001152130"/>
    </source>
</evidence>
<sequence>MSTSSQLSSTNTTRQTFCEVCQDTAECEFRKYFNRLQSSDADWRQETKPDRRRYYNPEMKSEMSRLRHLAQETEILDRARPQHIAKMTAEEREIQNRNFARVVDCHQTRRKLEQDHFHRPGTYIFKLRYGMGTDHDTFMGAAGNVTIGDFEYMGQVPRHRSVYGFRGRALLSDALRLFVSELRELHTLSDPDQEPEPQGPDPAEMLFIEAYTKAWELWKDFSDRSEGLGWLLNSNTHLIPRNDGRQALEELMVSATGTNLSNLATCWDAKERAAALSMLKSGDPNLMIYIPTPDTEDIHNFYSQERFDGDPLNPEVQFLFAELESPPVTAQSNSAPSGNPDPSSS</sequence>
<proteinExistence type="predicted"/>
<evidence type="ECO:0000313" key="2">
    <source>
        <dbReference type="EMBL" id="KAJ4007228.1"/>
    </source>
</evidence>
<evidence type="ECO:0000256" key="1">
    <source>
        <dbReference type="SAM" id="MobiDB-lite"/>
    </source>
</evidence>
<dbReference type="OrthoDB" id="5104015at2759"/>
<dbReference type="EMBL" id="JAPDHF010000017">
    <property type="protein sequence ID" value="KAJ4007228.1"/>
    <property type="molecule type" value="Genomic_DNA"/>
</dbReference>
<dbReference type="Proteomes" id="UP001152130">
    <property type="component" value="Unassembled WGS sequence"/>
</dbReference>
<feature type="region of interest" description="Disordered" evidence="1">
    <location>
        <begin position="324"/>
        <end position="345"/>
    </location>
</feature>
<organism evidence="2 3">
    <name type="scientific">Fusarium irregulare</name>
    <dbReference type="NCBI Taxonomy" id="2494466"/>
    <lineage>
        <taxon>Eukaryota</taxon>
        <taxon>Fungi</taxon>
        <taxon>Dikarya</taxon>
        <taxon>Ascomycota</taxon>
        <taxon>Pezizomycotina</taxon>
        <taxon>Sordariomycetes</taxon>
        <taxon>Hypocreomycetidae</taxon>
        <taxon>Hypocreales</taxon>
        <taxon>Nectriaceae</taxon>
        <taxon>Fusarium</taxon>
        <taxon>Fusarium incarnatum-equiseti species complex</taxon>
    </lineage>
</organism>
<accession>A0A9W8U6D1</accession>
<dbReference type="AlphaFoldDB" id="A0A9W8U6D1"/>
<keyword evidence="3" id="KW-1185">Reference proteome</keyword>
<gene>
    <name evidence="2" type="ORF">NW766_009907</name>
</gene>
<reference evidence="2" key="1">
    <citation type="submission" date="2022-10" db="EMBL/GenBank/DDBJ databases">
        <title>Fusarium specimens isolated from Avocado Roots.</title>
        <authorList>
            <person name="Stajich J."/>
            <person name="Roper C."/>
            <person name="Heimlech-Rivalta G."/>
        </authorList>
    </citation>
    <scope>NUCLEOTIDE SEQUENCE</scope>
    <source>
        <strain evidence="2">CF00143</strain>
    </source>
</reference>